<keyword evidence="7" id="KW-1185">Reference proteome</keyword>
<dbReference type="PROSITE" id="PS50191">
    <property type="entry name" value="CRAL_TRIO"/>
    <property type="match status" value="1"/>
</dbReference>
<protein>
    <submittedName>
        <fullName evidence="6">SEC14 and spectrin domains 1</fullName>
    </submittedName>
</protein>
<dbReference type="GeneTree" id="ENSGT00730000111148"/>
<evidence type="ECO:0000256" key="3">
    <source>
        <dbReference type="SAM" id="Coils"/>
    </source>
</evidence>
<dbReference type="Gene3D" id="1.20.58.60">
    <property type="match status" value="2"/>
</dbReference>
<dbReference type="InParanoid" id="H3BWY2"/>
<reference evidence="6" key="3">
    <citation type="submission" date="2025-09" db="UniProtKB">
        <authorList>
            <consortium name="Ensembl"/>
        </authorList>
    </citation>
    <scope>IDENTIFICATION</scope>
</reference>
<dbReference type="STRING" id="99883.ENSTNIP00000000495"/>
<dbReference type="GO" id="GO:0010314">
    <property type="term" value="F:phosphatidylinositol-5-phosphate binding"/>
    <property type="evidence" value="ECO:0007669"/>
    <property type="project" value="TreeGrafter"/>
</dbReference>
<dbReference type="GO" id="GO:0080025">
    <property type="term" value="F:phosphatidylinositol-3,5-bisphosphate binding"/>
    <property type="evidence" value="ECO:0007669"/>
    <property type="project" value="TreeGrafter"/>
</dbReference>
<reference evidence="6" key="2">
    <citation type="submission" date="2025-08" db="UniProtKB">
        <authorList>
            <consortium name="Ensembl"/>
        </authorList>
    </citation>
    <scope>IDENTIFICATION</scope>
</reference>
<dbReference type="SUPFAM" id="SSF46966">
    <property type="entry name" value="Spectrin repeat"/>
    <property type="match status" value="2"/>
</dbReference>
<keyword evidence="3" id="KW-0175">Coiled coil</keyword>
<dbReference type="Proteomes" id="UP000007303">
    <property type="component" value="Unassembled WGS sequence"/>
</dbReference>
<reference evidence="7" key="1">
    <citation type="journal article" date="2004" name="Nature">
        <title>Genome duplication in the teleost fish Tetraodon nigroviridis reveals the early vertebrate proto-karyotype.</title>
        <authorList>
            <person name="Jaillon O."/>
            <person name="Aury J.-M."/>
            <person name="Brunet F."/>
            <person name="Petit J.-L."/>
            <person name="Stange-Thomann N."/>
            <person name="Mauceli E."/>
            <person name="Bouneau L."/>
            <person name="Fischer C."/>
            <person name="Ozouf-Costaz C."/>
            <person name="Bernot A."/>
            <person name="Nicaud S."/>
            <person name="Jaffe D."/>
            <person name="Fisher S."/>
            <person name="Lutfalla G."/>
            <person name="Dossat C."/>
            <person name="Segurens B."/>
            <person name="Dasilva C."/>
            <person name="Salanoubat M."/>
            <person name="Levy M."/>
            <person name="Boudet N."/>
            <person name="Castellano S."/>
            <person name="Anthouard V."/>
            <person name="Jubin C."/>
            <person name="Castelli V."/>
            <person name="Katinka M."/>
            <person name="Vacherie B."/>
            <person name="Biemont C."/>
            <person name="Skalli Z."/>
            <person name="Cattolico L."/>
            <person name="Poulain J."/>
            <person name="De Berardinis V."/>
            <person name="Cruaud C."/>
            <person name="Duprat S."/>
            <person name="Brottier P."/>
            <person name="Coutanceau J.-P."/>
            <person name="Gouzy J."/>
            <person name="Parra G."/>
            <person name="Lardier G."/>
            <person name="Chapple C."/>
            <person name="McKernan K.J."/>
            <person name="McEwan P."/>
            <person name="Bosak S."/>
            <person name="Kellis M."/>
            <person name="Volff J.-N."/>
            <person name="Guigo R."/>
            <person name="Zody M.C."/>
            <person name="Mesirov J."/>
            <person name="Lindblad-Toh K."/>
            <person name="Birren B."/>
            <person name="Nusbaum C."/>
            <person name="Kahn D."/>
            <person name="Robinson-Rechavi M."/>
            <person name="Laudet V."/>
            <person name="Schachter V."/>
            <person name="Quetier F."/>
            <person name="Saurin W."/>
            <person name="Scarpelli C."/>
            <person name="Wincker P."/>
            <person name="Lander E.S."/>
            <person name="Weissenbach J."/>
            <person name="Roest Crollius H."/>
        </authorList>
    </citation>
    <scope>NUCLEOTIDE SEQUENCE [LARGE SCALE GENOMIC DNA]</scope>
</reference>
<dbReference type="OMA" id="PDAFWDK"/>
<dbReference type="InterPro" id="IPR056804">
    <property type="entry name" value="Spectrin_SESTD1"/>
</dbReference>
<dbReference type="Pfam" id="PF13716">
    <property type="entry name" value="CRAL_TRIO_2"/>
    <property type="match status" value="1"/>
</dbReference>
<dbReference type="Pfam" id="PF24915">
    <property type="entry name" value="Spectrin_SESTD1"/>
    <property type="match status" value="1"/>
</dbReference>
<dbReference type="GO" id="GO:0032266">
    <property type="term" value="F:phosphatidylinositol-3-phosphate binding"/>
    <property type="evidence" value="ECO:0007669"/>
    <property type="project" value="TreeGrafter"/>
</dbReference>
<dbReference type="Ensembl" id="ENSTNIT00000001713.1">
    <property type="protein sequence ID" value="ENSTNIP00000000495.1"/>
    <property type="gene ID" value="ENSTNIG00000005546.1"/>
</dbReference>
<dbReference type="GO" id="GO:0005546">
    <property type="term" value="F:phosphatidylinositol-4,5-bisphosphate binding"/>
    <property type="evidence" value="ECO:0007669"/>
    <property type="project" value="TreeGrafter"/>
</dbReference>
<sequence>MEATIILPILRKKLAFLSGGKDRRSGLILTIPLSSDQTSMEELSTTLDYLLSIPSEKCKARGFTVIVDGRRSQWNTVKTVVLIVAGNVIPAEVSLVCVVKPDEFWDKKVTHFCFWKEKDRLGFEVILVSANRVTRYIEPSQLTDDFGGSLDYDHGDWLNKRLVFEKFTKESTSLLDELSVINESDKSTSNKDKSADSVLLPSFDPEAVLQTGHELLSELQQRRFNGSEGQGQAGPAWCPMEEELLAQPQVIKLLDSLREQYTRYQELCRQRNKRTQLDEIHAKVMQVVTWLQGPGSELLKTQQEIGDSMRAAQALQQKHEEIESQHSEWFAVYVELNQQIATLLNVGEEEDVAELKALQQQLSDVCYRQATQLEGRQNVLQAAQGFHSTSQELSQQLDGLLGMLCADVAPADGASIQQNLKLLEEKLQSVEAGLASLRQKGALVLELMCNQPSWSLEEAGSPAEEQQNNVQQIQAVMEEMQLRKQRCEDMVDVRRLKMLQMVQLFKCEEDSLQAVQWLGELLDALLKTHIRLGDDAQETRNMLDKHRKFVEVAQSTYDYGRQLLQATVVLCQSLRCTTRSSGDTLPRLNRVWKQFTVSSEERQQRLELALEFHTAAEHVFEQECADVEALDDVDSSGKTLLDRLTMPVIFPDGSEQFFGSPTEAAAAAEGIRERLLLVEERRLQLQEMGLRHEEEVPNRQDAWLDMIGEDLREKEEQDYVEEEEEEEEVEEEGEEEVEEEGEGQEDEDLTRTSKDC</sequence>
<dbReference type="FunCoup" id="H3BWY2">
    <property type="interactions" value="635"/>
</dbReference>
<comment type="similarity">
    <text evidence="2">Belongs to the SOLO family.</text>
</comment>
<feature type="compositionally biased region" description="Acidic residues" evidence="4">
    <location>
        <begin position="718"/>
        <end position="748"/>
    </location>
</feature>
<feature type="region of interest" description="Disordered" evidence="4">
    <location>
        <begin position="707"/>
        <end position="756"/>
    </location>
</feature>
<dbReference type="PANTHER" id="PTHR46607:SF1">
    <property type="entry name" value="SEC14 DOMAIN AND SPECTRIN REPEAT-CONTAINING PROTEIN 1"/>
    <property type="match status" value="1"/>
</dbReference>
<dbReference type="GO" id="GO:0070273">
    <property type="term" value="F:phosphatidylinositol-4-phosphate binding"/>
    <property type="evidence" value="ECO:0007669"/>
    <property type="project" value="TreeGrafter"/>
</dbReference>
<proteinExistence type="inferred from homology"/>
<evidence type="ECO:0000313" key="6">
    <source>
        <dbReference type="Ensembl" id="ENSTNIP00000000495.1"/>
    </source>
</evidence>
<organism evidence="6 7">
    <name type="scientific">Tetraodon nigroviridis</name>
    <name type="common">Spotted green pufferfish</name>
    <name type="synonym">Chelonodon nigroviridis</name>
    <dbReference type="NCBI Taxonomy" id="99883"/>
    <lineage>
        <taxon>Eukaryota</taxon>
        <taxon>Metazoa</taxon>
        <taxon>Chordata</taxon>
        <taxon>Craniata</taxon>
        <taxon>Vertebrata</taxon>
        <taxon>Euteleostomi</taxon>
        <taxon>Actinopterygii</taxon>
        <taxon>Neopterygii</taxon>
        <taxon>Teleostei</taxon>
        <taxon>Neoteleostei</taxon>
        <taxon>Acanthomorphata</taxon>
        <taxon>Eupercaria</taxon>
        <taxon>Tetraodontiformes</taxon>
        <taxon>Tetradontoidea</taxon>
        <taxon>Tetraodontidae</taxon>
        <taxon>Tetraodon</taxon>
    </lineage>
</organism>
<evidence type="ECO:0000313" key="7">
    <source>
        <dbReference type="Proteomes" id="UP000007303"/>
    </source>
</evidence>
<dbReference type="PANTHER" id="PTHR46607">
    <property type="entry name" value="SEC14 DOMAIN AND SPECTRIN REPEAT-CONTAINING PROTEIN 1"/>
    <property type="match status" value="1"/>
</dbReference>
<evidence type="ECO:0000259" key="5">
    <source>
        <dbReference type="PROSITE" id="PS50191"/>
    </source>
</evidence>
<name>H3BWY2_TETNG</name>
<evidence type="ECO:0000256" key="1">
    <source>
        <dbReference type="ARBA" id="ARBA00022737"/>
    </source>
</evidence>
<keyword evidence="1" id="KW-0677">Repeat</keyword>
<dbReference type="AlphaFoldDB" id="H3BWY2"/>
<dbReference type="GO" id="GO:0048514">
    <property type="term" value="P:blood vessel morphogenesis"/>
    <property type="evidence" value="ECO:0007669"/>
    <property type="project" value="Ensembl"/>
</dbReference>
<dbReference type="InterPro" id="IPR001251">
    <property type="entry name" value="CRAL-TRIO_dom"/>
</dbReference>
<feature type="domain" description="CRAL-TRIO" evidence="5">
    <location>
        <begin position="1"/>
        <end position="154"/>
    </location>
</feature>
<evidence type="ECO:0000256" key="4">
    <source>
        <dbReference type="SAM" id="MobiDB-lite"/>
    </source>
</evidence>
<evidence type="ECO:0000256" key="2">
    <source>
        <dbReference type="ARBA" id="ARBA00038285"/>
    </source>
</evidence>
<accession>H3BWY2</accession>
<feature type="coiled-coil region" evidence="3">
    <location>
        <begin position="420"/>
        <end position="490"/>
    </location>
</feature>
<dbReference type="GO" id="GO:0043325">
    <property type="term" value="F:phosphatidylinositol-3,4-bisphosphate binding"/>
    <property type="evidence" value="ECO:0007669"/>
    <property type="project" value="TreeGrafter"/>
</dbReference>